<keyword evidence="2" id="KW-1185">Reference proteome</keyword>
<comment type="caution">
    <text evidence="1">The sequence shown here is derived from an EMBL/GenBank/DDBJ whole genome shotgun (WGS) entry which is preliminary data.</text>
</comment>
<sequence length="202" mass="23043">MSLRSLGLEHPWLLTHPVFWTARHLDLVECRFRTADGDGAEGSLIHAGIETGLHGTYEDDESAQMAEIFAKSLALRQKTYSLVNLLEYDGSALKKAIHPPVFSFAKRSIDQSECTIFHIAKHCIREQHQDALAVIGYFYYQNVVSKRRQKLTPRPHPHKGYNRPVLRLCQRKLSKITPQTWSQNPYLVSILLSMAQSLALFT</sequence>
<protein>
    <submittedName>
        <fullName evidence="1">Uncharacterized protein</fullName>
    </submittedName>
</protein>
<accession>A0ABR1I5L5</accession>
<reference evidence="1 2" key="1">
    <citation type="journal article" date="2025" name="Microbiol. Resour. Announc.">
        <title>Draft genome sequences for Neonectria magnoliae and Neonectria punicea, canker pathogens of Liriodendron tulipifera and Acer saccharum in West Virginia.</title>
        <authorList>
            <person name="Petronek H.M."/>
            <person name="Kasson M.T."/>
            <person name="Metheny A.M."/>
            <person name="Stauder C.M."/>
            <person name="Lovett B."/>
            <person name="Lynch S.C."/>
            <person name="Garnas J.R."/>
            <person name="Kasson L.R."/>
            <person name="Stajich J.E."/>
        </authorList>
    </citation>
    <scope>NUCLEOTIDE SEQUENCE [LARGE SCALE GENOMIC DNA]</scope>
    <source>
        <strain evidence="1 2">NRRL 64651</strain>
    </source>
</reference>
<gene>
    <name evidence="1" type="ORF">QQZ08_004633</name>
</gene>
<dbReference type="Proteomes" id="UP001498421">
    <property type="component" value="Unassembled WGS sequence"/>
</dbReference>
<evidence type="ECO:0000313" key="1">
    <source>
        <dbReference type="EMBL" id="KAK7428863.1"/>
    </source>
</evidence>
<evidence type="ECO:0000313" key="2">
    <source>
        <dbReference type="Proteomes" id="UP001498421"/>
    </source>
</evidence>
<proteinExistence type="predicted"/>
<organism evidence="1 2">
    <name type="scientific">Neonectria magnoliae</name>
    <dbReference type="NCBI Taxonomy" id="2732573"/>
    <lineage>
        <taxon>Eukaryota</taxon>
        <taxon>Fungi</taxon>
        <taxon>Dikarya</taxon>
        <taxon>Ascomycota</taxon>
        <taxon>Pezizomycotina</taxon>
        <taxon>Sordariomycetes</taxon>
        <taxon>Hypocreomycetidae</taxon>
        <taxon>Hypocreales</taxon>
        <taxon>Nectriaceae</taxon>
        <taxon>Neonectria</taxon>
    </lineage>
</organism>
<dbReference type="EMBL" id="JAZAVK010000036">
    <property type="protein sequence ID" value="KAK7428863.1"/>
    <property type="molecule type" value="Genomic_DNA"/>
</dbReference>
<name>A0ABR1I5L5_9HYPO</name>